<organism evidence="2 3">
    <name type="scientific">Taxus chinensis</name>
    <name type="common">Chinese yew</name>
    <name type="synonym">Taxus wallichiana var. chinensis</name>
    <dbReference type="NCBI Taxonomy" id="29808"/>
    <lineage>
        <taxon>Eukaryota</taxon>
        <taxon>Viridiplantae</taxon>
        <taxon>Streptophyta</taxon>
        <taxon>Embryophyta</taxon>
        <taxon>Tracheophyta</taxon>
        <taxon>Spermatophyta</taxon>
        <taxon>Pinopsida</taxon>
        <taxon>Pinidae</taxon>
        <taxon>Conifers II</taxon>
        <taxon>Cupressales</taxon>
        <taxon>Taxaceae</taxon>
        <taxon>Taxus</taxon>
    </lineage>
</organism>
<proteinExistence type="predicted"/>
<protein>
    <submittedName>
        <fullName evidence="2">Uncharacterized protein</fullName>
    </submittedName>
</protein>
<evidence type="ECO:0000313" key="3">
    <source>
        <dbReference type="Proteomes" id="UP000824469"/>
    </source>
</evidence>
<reference evidence="2 3" key="1">
    <citation type="journal article" date="2021" name="Nat. Plants">
        <title>The Taxus genome provides insights into paclitaxel biosynthesis.</title>
        <authorList>
            <person name="Xiong X."/>
            <person name="Gou J."/>
            <person name="Liao Q."/>
            <person name="Li Y."/>
            <person name="Zhou Q."/>
            <person name="Bi G."/>
            <person name="Li C."/>
            <person name="Du R."/>
            <person name="Wang X."/>
            <person name="Sun T."/>
            <person name="Guo L."/>
            <person name="Liang H."/>
            <person name="Lu P."/>
            <person name="Wu Y."/>
            <person name="Zhang Z."/>
            <person name="Ro D.K."/>
            <person name="Shang Y."/>
            <person name="Huang S."/>
            <person name="Yan J."/>
        </authorList>
    </citation>
    <scope>NUCLEOTIDE SEQUENCE [LARGE SCALE GENOMIC DNA]</scope>
    <source>
        <strain evidence="2">Ta-2019</strain>
    </source>
</reference>
<dbReference type="EMBL" id="JAHRHJ020000003">
    <property type="protein sequence ID" value="KAH9321984.1"/>
    <property type="molecule type" value="Genomic_DNA"/>
</dbReference>
<feature type="region of interest" description="Disordered" evidence="1">
    <location>
        <begin position="1"/>
        <end position="22"/>
    </location>
</feature>
<keyword evidence="3" id="KW-1185">Reference proteome</keyword>
<name>A0AA38GF10_TAXCH</name>
<gene>
    <name evidence="2" type="ORF">KI387_016623</name>
</gene>
<sequence>KMVRIRGNLTNNPSPEEGAATTQKIDEILTSLLETRDDLDLLEQNVMGNEEEEDADNNNQPLRRDNANVGVDNKN</sequence>
<feature type="non-terminal residue" evidence="2">
    <location>
        <position position="75"/>
    </location>
</feature>
<evidence type="ECO:0000256" key="1">
    <source>
        <dbReference type="SAM" id="MobiDB-lite"/>
    </source>
</evidence>
<feature type="region of interest" description="Disordered" evidence="1">
    <location>
        <begin position="44"/>
        <end position="75"/>
    </location>
</feature>
<dbReference type="Proteomes" id="UP000824469">
    <property type="component" value="Unassembled WGS sequence"/>
</dbReference>
<feature type="non-terminal residue" evidence="2">
    <location>
        <position position="1"/>
    </location>
</feature>
<accession>A0AA38GF10</accession>
<dbReference type="AlphaFoldDB" id="A0AA38GF10"/>
<comment type="caution">
    <text evidence="2">The sequence shown here is derived from an EMBL/GenBank/DDBJ whole genome shotgun (WGS) entry which is preliminary data.</text>
</comment>
<evidence type="ECO:0000313" key="2">
    <source>
        <dbReference type="EMBL" id="KAH9321984.1"/>
    </source>
</evidence>